<dbReference type="Proteomes" id="UP000092247">
    <property type="component" value="Unassembled WGS sequence"/>
</dbReference>
<dbReference type="SUPFAM" id="SSF46955">
    <property type="entry name" value="Putative DNA-binding domain"/>
    <property type="match status" value="1"/>
</dbReference>
<organism evidence="2 3">
    <name type="scientific">Morganella psychrotolerans</name>
    <dbReference type="NCBI Taxonomy" id="368603"/>
    <lineage>
        <taxon>Bacteria</taxon>
        <taxon>Pseudomonadati</taxon>
        <taxon>Pseudomonadota</taxon>
        <taxon>Gammaproteobacteria</taxon>
        <taxon>Enterobacterales</taxon>
        <taxon>Morganellaceae</taxon>
        <taxon>Morganella</taxon>
    </lineage>
</organism>
<accession>A0A1B8HLC2</accession>
<protein>
    <recommendedName>
        <fullName evidence="1">Helix-turn-helix domain-containing protein</fullName>
    </recommendedName>
</protein>
<proteinExistence type="predicted"/>
<dbReference type="RefSeq" id="WP_067422297.1">
    <property type="nucleotide sequence ID" value="NZ_LZEX01000006.1"/>
</dbReference>
<dbReference type="Pfam" id="PF12728">
    <property type="entry name" value="HTH_17"/>
    <property type="match status" value="1"/>
</dbReference>
<dbReference type="EMBL" id="LZEX01000006">
    <property type="protein sequence ID" value="OBU09927.1"/>
    <property type="molecule type" value="Genomic_DNA"/>
</dbReference>
<feature type="domain" description="Helix-turn-helix" evidence="1">
    <location>
        <begin position="101"/>
        <end position="136"/>
    </location>
</feature>
<evidence type="ECO:0000313" key="3">
    <source>
        <dbReference type="Proteomes" id="UP000092247"/>
    </source>
</evidence>
<comment type="caution">
    <text evidence="2">The sequence shown here is derived from an EMBL/GenBank/DDBJ whole genome shotgun (WGS) entry which is preliminary data.</text>
</comment>
<dbReference type="AlphaFoldDB" id="A0A1B8HLC2"/>
<dbReference type="InterPro" id="IPR009061">
    <property type="entry name" value="DNA-bd_dom_put_sf"/>
</dbReference>
<name>A0A1B8HLC2_9GAMM</name>
<dbReference type="InterPro" id="IPR041657">
    <property type="entry name" value="HTH_17"/>
</dbReference>
<sequence>MHTHSAERERKKPAVSFHANEVLASRVSHLVSSLFADFDDKSLVSEIMVLEDLELLVYVVNAYLQKKTRMNDREMEMFKARIQATVRFYQKLDKLGGTVKAKEVSELLGVTRQTVNNHVNKGKLIAVRRGGDYLFPVFQFKGSEMLPHLDDILLCLPPETDATARVSFLTNPVRVDNKNPVKTPLEILSDNPSDEKIALLRREATLFANQMAS</sequence>
<evidence type="ECO:0000259" key="1">
    <source>
        <dbReference type="Pfam" id="PF12728"/>
    </source>
</evidence>
<evidence type="ECO:0000313" key="2">
    <source>
        <dbReference type="EMBL" id="OBU09927.1"/>
    </source>
</evidence>
<reference evidence="2 3" key="1">
    <citation type="submission" date="2016-06" db="EMBL/GenBank/DDBJ databases">
        <authorList>
            <person name="Kjaerup R.B."/>
            <person name="Dalgaard T.S."/>
            <person name="Juul-Madsen H.R."/>
        </authorList>
    </citation>
    <scope>NUCLEOTIDE SEQUENCE [LARGE SCALE GENOMIC DNA]</scope>
    <source>
        <strain evidence="2 3">GCSL-Mp3</strain>
    </source>
</reference>
<gene>
    <name evidence="2" type="ORF">AYY17_17035</name>
</gene>